<gene>
    <name evidence="3" type="ORF">DN745_11200</name>
</gene>
<accession>A0A2Z4FLR2</accession>
<dbReference type="RefSeq" id="WP_111334867.1">
    <property type="nucleotide sequence ID" value="NZ_CP030032.1"/>
</dbReference>
<evidence type="ECO:0000313" key="3">
    <source>
        <dbReference type="EMBL" id="AWV89872.1"/>
    </source>
</evidence>
<dbReference type="OrthoDB" id="5458729at2"/>
<organism evidence="3 4">
    <name type="scientific">Bradymonas sediminis</name>
    <dbReference type="NCBI Taxonomy" id="1548548"/>
    <lineage>
        <taxon>Bacteria</taxon>
        <taxon>Deltaproteobacteria</taxon>
        <taxon>Bradymonadales</taxon>
        <taxon>Bradymonadaceae</taxon>
        <taxon>Bradymonas</taxon>
    </lineage>
</organism>
<dbReference type="Gene3D" id="2.180.10.10">
    <property type="entry name" value="RHS repeat-associated core"/>
    <property type="match status" value="1"/>
</dbReference>
<dbReference type="Pfam" id="PF25023">
    <property type="entry name" value="TEN_YD-shell"/>
    <property type="match status" value="1"/>
</dbReference>
<dbReference type="InterPro" id="IPR022385">
    <property type="entry name" value="Rhs_assc_core"/>
</dbReference>
<dbReference type="Proteomes" id="UP000249799">
    <property type="component" value="Chromosome"/>
</dbReference>
<evidence type="ECO:0000256" key="1">
    <source>
        <dbReference type="ARBA" id="ARBA00022737"/>
    </source>
</evidence>
<dbReference type="PANTHER" id="PTHR32305">
    <property type="match status" value="1"/>
</dbReference>
<dbReference type="NCBIfam" id="TIGR03696">
    <property type="entry name" value="Rhs_assc_core"/>
    <property type="match status" value="1"/>
</dbReference>
<evidence type="ECO:0000259" key="2">
    <source>
        <dbReference type="Pfam" id="PF25023"/>
    </source>
</evidence>
<protein>
    <recommendedName>
        <fullName evidence="2">Teneurin-like YD-shell domain-containing protein</fullName>
    </recommendedName>
</protein>
<proteinExistence type="predicted"/>
<dbReference type="EMBL" id="CP030032">
    <property type="protein sequence ID" value="AWV89872.1"/>
    <property type="molecule type" value="Genomic_DNA"/>
</dbReference>
<dbReference type="AlphaFoldDB" id="A0A2Z4FLR2"/>
<name>A0A2Z4FLR2_9DELT</name>
<evidence type="ECO:0000313" key="4">
    <source>
        <dbReference type="Proteomes" id="UP000249799"/>
    </source>
</evidence>
<dbReference type="InterPro" id="IPR056823">
    <property type="entry name" value="TEN-like_YD-shell"/>
</dbReference>
<keyword evidence="4" id="KW-1185">Reference proteome</keyword>
<dbReference type="InterPro" id="IPR050708">
    <property type="entry name" value="T6SS_VgrG/RHS"/>
</dbReference>
<sequence>MLLRVPVNGAVMVEEARSLIDGARDERQSGYLHTDIRGSTLARADWSEQMSLPFEEAEYGAWGETLSVSELDAPTHQFVGFEPDPATGWYFMGARVYDPELRRWLSPDPLLLAAPDINSVNGDELNLYTYSKNNPITFTDPEGLLANCGVGCEDEIDYGLKTGTIELGGKGIAMAAKGLFKLVGKAARLLKSAKNSNAADNTVKVTTSLENAHKTAKAGQEISQFSREQLKWKSALYSKNITLKNLGRPGKRRGVRELQGDANDARKVFDRLRNGNVVTEAKGGVFVAKGGKGGHITLRETLKFGPPTVDVHGVEDGVRKLKFIGESKW</sequence>
<keyword evidence="1" id="KW-0677">Repeat</keyword>
<dbReference type="KEGG" id="bsed:DN745_11200"/>
<dbReference type="PANTHER" id="PTHR32305:SF15">
    <property type="entry name" value="PROTEIN RHSA-RELATED"/>
    <property type="match status" value="1"/>
</dbReference>
<reference evidence="3 4" key="1">
    <citation type="submission" date="2018-06" db="EMBL/GenBank/DDBJ databases">
        <title>Lujinxingia sediminis gen. nov. sp. nov., a new facultative anaerobic member of the class Deltaproteobacteria, and proposal of Lujinxingaceae fam. nov.</title>
        <authorList>
            <person name="Guo L.-Y."/>
            <person name="Li C.-M."/>
            <person name="Wang S."/>
            <person name="Du Z.-J."/>
        </authorList>
    </citation>
    <scope>NUCLEOTIDE SEQUENCE [LARGE SCALE GENOMIC DNA]</scope>
    <source>
        <strain evidence="3 4">FA350</strain>
    </source>
</reference>
<feature type="domain" description="Teneurin-like YD-shell" evidence="2">
    <location>
        <begin position="26"/>
        <end position="136"/>
    </location>
</feature>